<proteinExistence type="predicted"/>
<evidence type="ECO:0000313" key="2">
    <source>
        <dbReference type="EMBL" id="MFC3580892.1"/>
    </source>
</evidence>
<dbReference type="Pfam" id="PF03070">
    <property type="entry name" value="TENA_THI-4"/>
    <property type="match status" value="1"/>
</dbReference>
<feature type="domain" description="Thiaminase-2/PQQC" evidence="1">
    <location>
        <begin position="124"/>
        <end position="223"/>
    </location>
</feature>
<dbReference type="RefSeq" id="WP_261294255.1">
    <property type="nucleotide sequence ID" value="NZ_JANQBK010000005.1"/>
</dbReference>
<dbReference type="Gene3D" id="1.20.910.10">
    <property type="entry name" value="Heme oxygenase-like"/>
    <property type="match status" value="1"/>
</dbReference>
<keyword evidence="3" id="KW-1185">Reference proteome</keyword>
<sequence length="332" mass="36211">MDATIAGLRQPKFRPGVTTAIEPGQAVLHHGTTRCAFAFEPAEAPAVARLIDQLAAGGIALDAMIAGVPDIAEKVPALLEQFDAIRLLVDSTPHRDGLVSGAQLYREIRRIAARVTQRVARSAFHTALIEGRATRTQLIGYALEYHYIVKAAPGLIGPALATAMTARERTVLQAFLKSELGHDAFLARALETVGITPDHLEAHQPLPATFALCAALGVYARQHPLSFKAVLFLFEEAQAAFVDAFDDRCRALGLPAAFYLPLRDHADLNADYDHADISRELMALEGVVDREAAVVVKRHVALMIETMIQQEEQILHFYAEPRATIARIFEDA</sequence>
<gene>
    <name evidence="2" type="ORF">ACFONA_12020</name>
</gene>
<name>A0ABV7SVF1_9SPHN</name>
<comment type="caution">
    <text evidence="2">The sequence shown here is derived from an EMBL/GenBank/DDBJ whole genome shotgun (WGS) entry which is preliminary data.</text>
</comment>
<accession>A0ABV7SVF1</accession>
<evidence type="ECO:0000259" key="1">
    <source>
        <dbReference type="Pfam" id="PF03070"/>
    </source>
</evidence>
<organism evidence="2 3">
    <name type="scientific">Sphingomonas hylomeconis</name>
    <dbReference type="NCBI Taxonomy" id="1395958"/>
    <lineage>
        <taxon>Bacteria</taxon>
        <taxon>Pseudomonadati</taxon>
        <taxon>Pseudomonadota</taxon>
        <taxon>Alphaproteobacteria</taxon>
        <taxon>Sphingomonadales</taxon>
        <taxon>Sphingomonadaceae</taxon>
        <taxon>Sphingomonas</taxon>
    </lineage>
</organism>
<protein>
    <submittedName>
        <fullName evidence="2">Iron-containing redox enzyme family protein</fullName>
    </submittedName>
</protein>
<dbReference type="InterPro" id="IPR016084">
    <property type="entry name" value="Haem_Oase-like_multi-hlx"/>
</dbReference>
<dbReference type="SUPFAM" id="SSF48613">
    <property type="entry name" value="Heme oxygenase-like"/>
    <property type="match status" value="1"/>
</dbReference>
<reference evidence="3" key="1">
    <citation type="journal article" date="2019" name="Int. J. Syst. Evol. Microbiol.">
        <title>The Global Catalogue of Microorganisms (GCM) 10K type strain sequencing project: providing services to taxonomists for standard genome sequencing and annotation.</title>
        <authorList>
            <consortium name="The Broad Institute Genomics Platform"/>
            <consortium name="The Broad Institute Genome Sequencing Center for Infectious Disease"/>
            <person name="Wu L."/>
            <person name="Ma J."/>
        </authorList>
    </citation>
    <scope>NUCLEOTIDE SEQUENCE [LARGE SCALE GENOMIC DNA]</scope>
    <source>
        <strain evidence="3">KCTC 42739</strain>
    </source>
</reference>
<dbReference type="EMBL" id="JBHRXP010000007">
    <property type="protein sequence ID" value="MFC3580892.1"/>
    <property type="molecule type" value="Genomic_DNA"/>
</dbReference>
<evidence type="ECO:0000313" key="3">
    <source>
        <dbReference type="Proteomes" id="UP001595713"/>
    </source>
</evidence>
<dbReference type="Proteomes" id="UP001595713">
    <property type="component" value="Unassembled WGS sequence"/>
</dbReference>
<dbReference type="InterPro" id="IPR004305">
    <property type="entry name" value="Thiaminase-2/PQQC"/>
</dbReference>